<feature type="domain" description="ABC transmembrane type-1" evidence="10">
    <location>
        <begin position="74"/>
        <end position="263"/>
    </location>
</feature>
<keyword evidence="4" id="KW-1003">Cell membrane</keyword>
<dbReference type="PANTHER" id="PTHR32243:SF50">
    <property type="entry name" value="MALTOSE_MALTODEXTRIN TRANSPORT SYSTEM PERMEASE PROTEIN MALG"/>
    <property type="match status" value="1"/>
</dbReference>
<proteinExistence type="inferred from homology"/>
<dbReference type="InterPro" id="IPR000515">
    <property type="entry name" value="MetI-like"/>
</dbReference>
<protein>
    <submittedName>
        <fullName evidence="11">Carbohydrate ABC transporter permease</fullName>
    </submittedName>
</protein>
<organism evidence="11 12">
    <name type="scientific">Candidatus Segetimicrobium genomatis</name>
    <dbReference type="NCBI Taxonomy" id="2569760"/>
    <lineage>
        <taxon>Bacteria</taxon>
        <taxon>Bacillati</taxon>
        <taxon>Candidatus Sysuimicrobiota</taxon>
        <taxon>Candidatus Sysuimicrobiia</taxon>
        <taxon>Candidatus Sysuimicrobiales</taxon>
        <taxon>Candidatus Segetimicrobiaceae</taxon>
        <taxon>Candidatus Segetimicrobium</taxon>
    </lineage>
</organism>
<evidence type="ECO:0000256" key="1">
    <source>
        <dbReference type="ARBA" id="ARBA00004651"/>
    </source>
</evidence>
<evidence type="ECO:0000313" key="11">
    <source>
        <dbReference type="EMBL" id="TMJ02496.1"/>
    </source>
</evidence>
<dbReference type="PROSITE" id="PS51257">
    <property type="entry name" value="PROKAR_LIPOPROTEIN"/>
    <property type="match status" value="1"/>
</dbReference>
<reference evidence="11 12" key="1">
    <citation type="journal article" date="2019" name="Nat. Microbiol.">
        <title>Mediterranean grassland soil C-N compound turnover is dependent on rainfall and depth, and is mediated by genomically divergent microorganisms.</title>
        <authorList>
            <person name="Diamond S."/>
            <person name="Andeer P.F."/>
            <person name="Li Z."/>
            <person name="Crits-Christoph A."/>
            <person name="Burstein D."/>
            <person name="Anantharaman K."/>
            <person name="Lane K.R."/>
            <person name="Thomas B.C."/>
            <person name="Pan C."/>
            <person name="Northen T.R."/>
            <person name="Banfield J.F."/>
        </authorList>
    </citation>
    <scope>NUCLEOTIDE SEQUENCE [LARGE SCALE GENOMIC DNA]</scope>
    <source>
        <strain evidence="11">NP_4</strain>
    </source>
</reference>
<keyword evidence="7 9" id="KW-1133">Transmembrane helix</keyword>
<gene>
    <name evidence="11" type="ORF">E6H01_06510</name>
</gene>
<accession>A0A537L3C1</accession>
<comment type="caution">
    <text evidence="11">The sequence shown here is derived from an EMBL/GenBank/DDBJ whole genome shotgun (WGS) entry which is preliminary data.</text>
</comment>
<evidence type="ECO:0000256" key="7">
    <source>
        <dbReference type="ARBA" id="ARBA00022989"/>
    </source>
</evidence>
<feature type="transmembrane region" description="Helical" evidence="9">
    <location>
        <begin position="245"/>
        <end position="263"/>
    </location>
</feature>
<dbReference type="SUPFAM" id="SSF161098">
    <property type="entry name" value="MetI-like"/>
    <property type="match status" value="1"/>
</dbReference>
<dbReference type="InterPro" id="IPR035906">
    <property type="entry name" value="MetI-like_sf"/>
</dbReference>
<dbReference type="EMBL" id="VBAL01000078">
    <property type="protein sequence ID" value="TMJ02496.1"/>
    <property type="molecule type" value="Genomic_DNA"/>
</dbReference>
<dbReference type="CDD" id="cd06261">
    <property type="entry name" value="TM_PBP2"/>
    <property type="match status" value="1"/>
</dbReference>
<dbReference type="AlphaFoldDB" id="A0A537L3C1"/>
<feature type="transmembrane region" description="Helical" evidence="9">
    <location>
        <begin position="78"/>
        <end position="100"/>
    </location>
</feature>
<keyword evidence="3 9" id="KW-0813">Transport</keyword>
<evidence type="ECO:0000256" key="2">
    <source>
        <dbReference type="ARBA" id="ARBA00009047"/>
    </source>
</evidence>
<keyword evidence="8 9" id="KW-0472">Membrane</keyword>
<evidence type="ECO:0000256" key="4">
    <source>
        <dbReference type="ARBA" id="ARBA00022475"/>
    </source>
</evidence>
<dbReference type="Gene3D" id="1.10.3720.10">
    <property type="entry name" value="MetI-like"/>
    <property type="match status" value="1"/>
</dbReference>
<dbReference type="Proteomes" id="UP000319353">
    <property type="component" value="Unassembled WGS sequence"/>
</dbReference>
<evidence type="ECO:0000259" key="10">
    <source>
        <dbReference type="PROSITE" id="PS50928"/>
    </source>
</evidence>
<dbReference type="GO" id="GO:0055085">
    <property type="term" value="P:transmembrane transport"/>
    <property type="evidence" value="ECO:0007669"/>
    <property type="project" value="InterPro"/>
</dbReference>
<feature type="transmembrane region" description="Helical" evidence="9">
    <location>
        <begin position="144"/>
        <end position="165"/>
    </location>
</feature>
<dbReference type="PROSITE" id="PS50928">
    <property type="entry name" value="ABC_TM1"/>
    <property type="match status" value="1"/>
</dbReference>
<keyword evidence="6 9" id="KW-0812">Transmembrane</keyword>
<evidence type="ECO:0000256" key="9">
    <source>
        <dbReference type="RuleBase" id="RU363032"/>
    </source>
</evidence>
<evidence type="ECO:0000256" key="8">
    <source>
        <dbReference type="ARBA" id="ARBA00023136"/>
    </source>
</evidence>
<evidence type="ECO:0000313" key="12">
    <source>
        <dbReference type="Proteomes" id="UP000319353"/>
    </source>
</evidence>
<evidence type="ECO:0000256" key="6">
    <source>
        <dbReference type="ARBA" id="ARBA00022692"/>
    </source>
</evidence>
<evidence type="ECO:0000256" key="3">
    <source>
        <dbReference type="ARBA" id="ARBA00022448"/>
    </source>
</evidence>
<sequence>MTGARRKLLTTAGAWALAAACGVLFSFPVLNTVLTSLKTVADISSTPPKWVFAPTLEHYANVFYAAGYKFSQFLANSLLISLACSALLVVVCLPAAYSIVRFGIGRARLLPAAVSLRLLPPVTFAIPFFILYSASGLLDTRTGLVLVNLLGNIPLGLLIFVSFIQELPQELEESAFLDGATAAQALRHIVFPLAYPGIGAVAILTFIWTWNEFLFALMLTINKATTVTVGASLFVTAWGVLWGDVAAAISVAVVPTLLFSFFVQRYLVRGITLGAVR</sequence>
<feature type="transmembrane region" description="Helical" evidence="9">
    <location>
        <begin position="185"/>
        <end position="207"/>
    </location>
</feature>
<feature type="transmembrane region" description="Helical" evidence="9">
    <location>
        <begin position="112"/>
        <end position="132"/>
    </location>
</feature>
<evidence type="ECO:0000256" key="5">
    <source>
        <dbReference type="ARBA" id="ARBA00022597"/>
    </source>
</evidence>
<dbReference type="InterPro" id="IPR050901">
    <property type="entry name" value="BP-dep_ABC_trans_perm"/>
</dbReference>
<keyword evidence="5" id="KW-0762">Sugar transport</keyword>
<dbReference type="PANTHER" id="PTHR32243">
    <property type="entry name" value="MALTOSE TRANSPORT SYSTEM PERMEASE-RELATED"/>
    <property type="match status" value="1"/>
</dbReference>
<comment type="similarity">
    <text evidence="2">Belongs to the binding-protein-dependent transport system permease family. MalFG subfamily.</text>
</comment>
<dbReference type="Pfam" id="PF00528">
    <property type="entry name" value="BPD_transp_1"/>
    <property type="match status" value="1"/>
</dbReference>
<dbReference type="GO" id="GO:0005886">
    <property type="term" value="C:plasma membrane"/>
    <property type="evidence" value="ECO:0007669"/>
    <property type="project" value="UniProtKB-SubCell"/>
</dbReference>
<name>A0A537L3C1_9BACT</name>
<comment type="subcellular location">
    <subcellularLocation>
        <location evidence="1 9">Cell membrane</location>
        <topology evidence="1 9">Multi-pass membrane protein</topology>
    </subcellularLocation>
</comment>